<feature type="domain" description="Glyoxalase/fosfomycin resistance/dioxygenase" evidence="1">
    <location>
        <begin position="9"/>
        <end position="116"/>
    </location>
</feature>
<dbReference type="Pfam" id="PF00903">
    <property type="entry name" value="Glyoxalase"/>
    <property type="match status" value="1"/>
</dbReference>
<dbReference type="SUPFAM" id="SSF54593">
    <property type="entry name" value="Glyoxalase/Bleomycin resistance protein/Dihydroxybiphenyl dioxygenase"/>
    <property type="match status" value="1"/>
</dbReference>
<protein>
    <submittedName>
        <fullName evidence="2">VOC family protein</fullName>
    </submittedName>
</protein>
<name>A0A926KW58_9BACL</name>
<dbReference type="InterPro" id="IPR004360">
    <property type="entry name" value="Glyas_Fos-R_dOase_dom"/>
</dbReference>
<evidence type="ECO:0000259" key="1">
    <source>
        <dbReference type="Pfam" id="PF00903"/>
    </source>
</evidence>
<dbReference type="AlphaFoldDB" id="A0A926KW58"/>
<proteinExistence type="predicted"/>
<evidence type="ECO:0000313" key="3">
    <source>
        <dbReference type="Proteomes" id="UP000650466"/>
    </source>
</evidence>
<dbReference type="RefSeq" id="WP_188178185.1">
    <property type="nucleotide sequence ID" value="NZ_JACVVD010000019.1"/>
</dbReference>
<reference evidence="2" key="1">
    <citation type="submission" date="2020-09" db="EMBL/GenBank/DDBJ databases">
        <title>Draft Genome Sequence of Paenibacillus sp. WST5.</title>
        <authorList>
            <person name="Bao Z."/>
        </authorList>
    </citation>
    <scope>NUCLEOTIDE SEQUENCE</scope>
    <source>
        <strain evidence="2">WST5</strain>
    </source>
</reference>
<gene>
    <name evidence="2" type="ORF">ICC18_30675</name>
</gene>
<comment type="caution">
    <text evidence="2">The sequence shown here is derived from an EMBL/GenBank/DDBJ whole genome shotgun (WGS) entry which is preliminary data.</text>
</comment>
<organism evidence="2 3">
    <name type="scientific">Paenibacillus sedimenti</name>
    <dbReference type="NCBI Taxonomy" id="2770274"/>
    <lineage>
        <taxon>Bacteria</taxon>
        <taxon>Bacillati</taxon>
        <taxon>Bacillota</taxon>
        <taxon>Bacilli</taxon>
        <taxon>Bacillales</taxon>
        <taxon>Paenibacillaceae</taxon>
        <taxon>Paenibacillus</taxon>
    </lineage>
</organism>
<dbReference type="Gene3D" id="3.10.180.10">
    <property type="entry name" value="2,3-Dihydroxybiphenyl 1,2-Dioxygenase, domain 1"/>
    <property type="match status" value="1"/>
</dbReference>
<dbReference type="EMBL" id="JACVVD010000019">
    <property type="protein sequence ID" value="MBD0384408.1"/>
    <property type="molecule type" value="Genomic_DNA"/>
</dbReference>
<dbReference type="InterPro" id="IPR029068">
    <property type="entry name" value="Glyas_Bleomycin-R_OHBP_Dase"/>
</dbReference>
<sequence>MSIILSKVGAVFIPVSDIRKAREWYCSILGLEPMFDIIAGHLCCIPLDNNGLNLVLDSNIYNNGDSYFRNPTFHFNTVDIQKAYQFMKDRKVELVTDIENGHWFNFKDPDGNMLMICKC</sequence>
<accession>A0A926KW58</accession>
<evidence type="ECO:0000313" key="2">
    <source>
        <dbReference type="EMBL" id="MBD0384408.1"/>
    </source>
</evidence>
<dbReference type="Proteomes" id="UP000650466">
    <property type="component" value="Unassembled WGS sequence"/>
</dbReference>
<keyword evidence="3" id="KW-1185">Reference proteome</keyword>